<dbReference type="OrthoDB" id="5153231at2759"/>
<dbReference type="AlphaFoldDB" id="A0A086TA32"/>
<comment type="caution">
    <text evidence="1">The sequence shown here is derived from an EMBL/GenBank/DDBJ whole genome shotgun (WGS) entry which is preliminary data.</text>
</comment>
<evidence type="ECO:0000313" key="1">
    <source>
        <dbReference type="EMBL" id="KFH46214.1"/>
    </source>
</evidence>
<keyword evidence="2" id="KW-1185">Reference proteome</keyword>
<sequence>MPYGVNETYYWSSASLEDVVSLRQCQYTVWGSRSVIGLLFEYSTGESAAVGQVRLDALTAPQAVDPSKVFTSAPGGRRMVRDRYEGEARVVVLVPTMSDVV</sequence>
<proteinExistence type="predicted"/>
<dbReference type="Proteomes" id="UP000029964">
    <property type="component" value="Unassembled WGS sequence"/>
</dbReference>
<reference evidence="2" key="1">
    <citation type="journal article" date="2014" name="Genome Announc.">
        <title>Genome sequence and annotation of Acremonium chrysogenum, producer of the beta-lactam antibiotic cephalosporin C.</title>
        <authorList>
            <person name="Terfehr D."/>
            <person name="Dahlmann T.A."/>
            <person name="Specht T."/>
            <person name="Zadra I."/>
            <person name="Kuernsteiner H."/>
            <person name="Kueck U."/>
        </authorList>
    </citation>
    <scope>NUCLEOTIDE SEQUENCE [LARGE SCALE GENOMIC DNA]</scope>
    <source>
        <strain evidence="2">ATCC 11550 / CBS 779.69 / DSM 880 / IAM 14645 / JCM 23072 / IMI 49137</strain>
    </source>
</reference>
<name>A0A086TA32_HAPC1</name>
<gene>
    <name evidence="1" type="ORF">ACRE_029600</name>
</gene>
<organism evidence="1 2">
    <name type="scientific">Hapsidospora chrysogenum (strain ATCC 11550 / CBS 779.69 / DSM 880 / IAM 14645 / JCM 23072 / IMI 49137)</name>
    <name type="common">Acremonium chrysogenum</name>
    <dbReference type="NCBI Taxonomy" id="857340"/>
    <lineage>
        <taxon>Eukaryota</taxon>
        <taxon>Fungi</taxon>
        <taxon>Dikarya</taxon>
        <taxon>Ascomycota</taxon>
        <taxon>Pezizomycotina</taxon>
        <taxon>Sordariomycetes</taxon>
        <taxon>Hypocreomycetidae</taxon>
        <taxon>Hypocreales</taxon>
        <taxon>Bionectriaceae</taxon>
        <taxon>Hapsidospora</taxon>
    </lineage>
</organism>
<protein>
    <submittedName>
        <fullName evidence="1">Uncharacterized protein</fullName>
    </submittedName>
</protein>
<dbReference type="EMBL" id="JPKY01000022">
    <property type="protein sequence ID" value="KFH46214.1"/>
    <property type="molecule type" value="Genomic_DNA"/>
</dbReference>
<accession>A0A086TA32</accession>
<dbReference type="HOGENOM" id="CLU_2290812_0_0_1"/>
<evidence type="ECO:0000313" key="2">
    <source>
        <dbReference type="Proteomes" id="UP000029964"/>
    </source>
</evidence>